<keyword evidence="4 8" id="KW-1003">Cell membrane</keyword>
<dbReference type="RefSeq" id="WP_089398395.1">
    <property type="nucleotide sequence ID" value="NZ_FZOT01000002.1"/>
</dbReference>
<feature type="transmembrane region" description="Helical" evidence="8">
    <location>
        <begin position="78"/>
        <end position="98"/>
    </location>
</feature>
<keyword evidence="10" id="KW-1185">Reference proteome</keyword>
<evidence type="ECO:0000256" key="5">
    <source>
        <dbReference type="ARBA" id="ARBA00022692"/>
    </source>
</evidence>
<dbReference type="PANTHER" id="PTHR30269">
    <property type="entry name" value="TRANSMEMBRANE PROTEIN YFCA"/>
    <property type="match status" value="1"/>
</dbReference>
<keyword evidence="7 8" id="KW-0472">Membrane</keyword>
<gene>
    <name evidence="9" type="ORF">SAMN06265795_102579</name>
</gene>
<organism evidence="9 10">
    <name type="scientific">Noviherbaspirillum humi</name>
    <dbReference type="NCBI Taxonomy" id="1688639"/>
    <lineage>
        <taxon>Bacteria</taxon>
        <taxon>Pseudomonadati</taxon>
        <taxon>Pseudomonadota</taxon>
        <taxon>Betaproteobacteria</taxon>
        <taxon>Burkholderiales</taxon>
        <taxon>Oxalobacteraceae</taxon>
        <taxon>Noviherbaspirillum</taxon>
    </lineage>
</organism>
<dbReference type="EMBL" id="FZOT01000002">
    <property type="protein sequence ID" value="SNS40835.1"/>
    <property type="molecule type" value="Genomic_DNA"/>
</dbReference>
<evidence type="ECO:0000256" key="1">
    <source>
        <dbReference type="ARBA" id="ARBA00004651"/>
    </source>
</evidence>
<dbReference type="AlphaFoldDB" id="A0A239E7X7"/>
<dbReference type="OrthoDB" id="7028171at2"/>
<evidence type="ECO:0000256" key="3">
    <source>
        <dbReference type="ARBA" id="ARBA00022448"/>
    </source>
</evidence>
<feature type="transmembrane region" description="Helical" evidence="8">
    <location>
        <begin position="104"/>
        <end position="124"/>
    </location>
</feature>
<dbReference type="InterPro" id="IPR052017">
    <property type="entry name" value="TSUP"/>
</dbReference>
<feature type="transmembrane region" description="Helical" evidence="8">
    <location>
        <begin position="9"/>
        <end position="42"/>
    </location>
</feature>
<keyword evidence="6 8" id="KW-1133">Transmembrane helix</keyword>
<feature type="transmembrane region" description="Helical" evidence="8">
    <location>
        <begin position="199"/>
        <end position="221"/>
    </location>
</feature>
<accession>A0A239E7X7</accession>
<protein>
    <recommendedName>
        <fullName evidence="8">Probable membrane transporter protein</fullName>
    </recommendedName>
</protein>
<proteinExistence type="inferred from homology"/>
<feature type="transmembrane region" description="Helical" evidence="8">
    <location>
        <begin position="48"/>
        <end position="66"/>
    </location>
</feature>
<feature type="transmembrane region" description="Helical" evidence="8">
    <location>
        <begin position="228"/>
        <end position="247"/>
    </location>
</feature>
<keyword evidence="3" id="KW-0813">Transport</keyword>
<evidence type="ECO:0000313" key="10">
    <source>
        <dbReference type="Proteomes" id="UP000198284"/>
    </source>
</evidence>
<name>A0A239E7X7_9BURK</name>
<evidence type="ECO:0000313" key="9">
    <source>
        <dbReference type="EMBL" id="SNS40835.1"/>
    </source>
</evidence>
<comment type="subcellular location">
    <subcellularLocation>
        <location evidence="1 8">Cell membrane</location>
        <topology evidence="1 8">Multi-pass membrane protein</topology>
    </subcellularLocation>
</comment>
<dbReference type="GO" id="GO:0005886">
    <property type="term" value="C:plasma membrane"/>
    <property type="evidence" value="ECO:0007669"/>
    <property type="project" value="UniProtKB-SubCell"/>
</dbReference>
<evidence type="ECO:0000256" key="7">
    <source>
        <dbReference type="ARBA" id="ARBA00023136"/>
    </source>
</evidence>
<dbReference type="PANTHER" id="PTHR30269:SF37">
    <property type="entry name" value="MEMBRANE TRANSPORTER PROTEIN"/>
    <property type="match status" value="1"/>
</dbReference>
<dbReference type="InterPro" id="IPR002781">
    <property type="entry name" value="TM_pro_TauE-like"/>
</dbReference>
<evidence type="ECO:0000256" key="8">
    <source>
        <dbReference type="RuleBase" id="RU363041"/>
    </source>
</evidence>
<dbReference type="Pfam" id="PF01925">
    <property type="entry name" value="TauE"/>
    <property type="match status" value="1"/>
</dbReference>
<keyword evidence="5 8" id="KW-0812">Transmembrane</keyword>
<sequence length="249" mass="26903">MNLPYHLDFYLAAIPAVLLTGISKGGFGGALGGVAVPLMALVISPRDAASIMLPILCLTDWFGIRLYFRKWDSSHLRLLLPGAMLGVAIGALTFGMLSEAAVRLLVGAISTLYVIANWVLPALVQKAAHARPRITGSFAGIASGFTSFVAHAGGPPVVMHLMAQNMEKVAYVATINIFFLITNAVKLLPYAWLGQFSSANLWTSASLIPLIPIGVWTGYWLQQRINHVWFYRIAQIGLLVTGIQLMLEA</sequence>
<evidence type="ECO:0000256" key="4">
    <source>
        <dbReference type="ARBA" id="ARBA00022475"/>
    </source>
</evidence>
<comment type="similarity">
    <text evidence="2 8">Belongs to the 4-toluene sulfonate uptake permease (TSUP) (TC 2.A.102) family.</text>
</comment>
<evidence type="ECO:0000256" key="2">
    <source>
        <dbReference type="ARBA" id="ARBA00009142"/>
    </source>
</evidence>
<dbReference type="Proteomes" id="UP000198284">
    <property type="component" value="Unassembled WGS sequence"/>
</dbReference>
<reference evidence="9 10" key="1">
    <citation type="submission" date="2017-06" db="EMBL/GenBank/DDBJ databases">
        <authorList>
            <person name="Kim H.J."/>
            <person name="Triplett B.A."/>
        </authorList>
    </citation>
    <scope>NUCLEOTIDE SEQUENCE [LARGE SCALE GENOMIC DNA]</scope>
    <source>
        <strain evidence="9 10">U15</strain>
    </source>
</reference>
<feature type="transmembrane region" description="Helical" evidence="8">
    <location>
        <begin position="169"/>
        <end position="193"/>
    </location>
</feature>
<evidence type="ECO:0000256" key="6">
    <source>
        <dbReference type="ARBA" id="ARBA00022989"/>
    </source>
</evidence>